<dbReference type="Proteomes" id="UP001275084">
    <property type="component" value="Unassembled WGS sequence"/>
</dbReference>
<gene>
    <name evidence="2" type="ORF">B0T25DRAFT_322523</name>
</gene>
<evidence type="ECO:0000256" key="1">
    <source>
        <dbReference type="SAM" id="MobiDB-lite"/>
    </source>
</evidence>
<protein>
    <submittedName>
        <fullName evidence="2">Uncharacterized protein</fullName>
    </submittedName>
</protein>
<name>A0AAJ0M9R8_9PEZI</name>
<comment type="caution">
    <text evidence="2">The sequence shown here is derived from an EMBL/GenBank/DDBJ whole genome shotgun (WGS) entry which is preliminary data.</text>
</comment>
<keyword evidence="3" id="KW-1185">Reference proteome</keyword>
<evidence type="ECO:0000313" key="2">
    <source>
        <dbReference type="EMBL" id="KAK3344281.1"/>
    </source>
</evidence>
<organism evidence="2 3">
    <name type="scientific">Lasiosphaeria hispida</name>
    <dbReference type="NCBI Taxonomy" id="260671"/>
    <lineage>
        <taxon>Eukaryota</taxon>
        <taxon>Fungi</taxon>
        <taxon>Dikarya</taxon>
        <taxon>Ascomycota</taxon>
        <taxon>Pezizomycotina</taxon>
        <taxon>Sordariomycetes</taxon>
        <taxon>Sordariomycetidae</taxon>
        <taxon>Sordariales</taxon>
        <taxon>Lasiosphaeriaceae</taxon>
        <taxon>Lasiosphaeria</taxon>
    </lineage>
</organism>
<reference evidence="2" key="2">
    <citation type="submission" date="2023-06" db="EMBL/GenBank/DDBJ databases">
        <authorList>
            <consortium name="Lawrence Berkeley National Laboratory"/>
            <person name="Haridas S."/>
            <person name="Hensen N."/>
            <person name="Bonometti L."/>
            <person name="Westerberg I."/>
            <person name="Brannstrom I.O."/>
            <person name="Guillou S."/>
            <person name="Cros-Aarteil S."/>
            <person name="Calhoun S."/>
            <person name="Kuo A."/>
            <person name="Mondo S."/>
            <person name="Pangilinan J."/>
            <person name="Riley R."/>
            <person name="Labutti K."/>
            <person name="Andreopoulos B."/>
            <person name="Lipzen A."/>
            <person name="Chen C."/>
            <person name="Yanf M."/>
            <person name="Daum C."/>
            <person name="Ng V."/>
            <person name="Clum A."/>
            <person name="Steindorff A."/>
            <person name="Ohm R."/>
            <person name="Martin F."/>
            <person name="Silar P."/>
            <person name="Natvig D."/>
            <person name="Lalanne C."/>
            <person name="Gautier V."/>
            <person name="Ament-Velasquez S.L."/>
            <person name="Kruys A."/>
            <person name="Hutchinson M.I."/>
            <person name="Powell A.J."/>
            <person name="Barry K."/>
            <person name="Miller A.N."/>
            <person name="Grigoriev I.V."/>
            <person name="Debuchy R."/>
            <person name="Gladieux P."/>
            <person name="Thoren M.H."/>
            <person name="Johannesson H."/>
        </authorList>
    </citation>
    <scope>NUCLEOTIDE SEQUENCE</scope>
    <source>
        <strain evidence="2">CBS 955.72</strain>
    </source>
</reference>
<evidence type="ECO:0000313" key="3">
    <source>
        <dbReference type="Proteomes" id="UP001275084"/>
    </source>
</evidence>
<accession>A0AAJ0M9R8</accession>
<proteinExistence type="predicted"/>
<reference evidence="2" key="1">
    <citation type="journal article" date="2023" name="Mol. Phylogenet. Evol.">
        <title>Genome-scale phylogeny and comparative genomics of the fungal order Sordariales.</title>
        <authorList>
            <person name="Hensen N."/>
            <person name="Bonometti L."/>
            <person name="Westerberg I."/>
            <person name="Brannstrom I.O."/>
            <person name="Guillou S."/>
            <person name="Cros-Aarteil S."/>
            <person name="Calhoun S."/>
            <person name="Haridas S."/>
            <person name="Kuo A."/>
            <person name="Mondo S."/>
            <person name="Pangilinan J."/>
            <person name="Riley R."/>
            <person name="LaButti K."/>
            <person name="Andreopoulos B."/>
            <person name="Lipzen A."/>
            <person name="Chen C."/>
            <person name="Yan M."/>
            <person name="Daum C."/>
            <person name="Ng V."/>
            <person name="Clum A."/>
            <person name="Steindorff A."/>
            <person name="Ohm R.A."/>
            <person name="Martin F."/>
            <person name="Silar P."/>
            <person name="Natvig D.O."/>
            <person name="Lalanne C."/>
            <person name="Gautier V."/>
            <person name="Ament-Velasquez S.L."/>
            <person name="Kruys A."/>
            <person name="Hutchinson M.I."/>
            <person name="Powell A.J."/>
            <person name="Barry K."/>
            <person name="Miller A.N."/>
            <person name="Grigoriev I.V."/>
            <person name="Debuchy R."/>
            <person name="Gladieux P."/>
            <person name="Hiltunen Thoren M."/>
            <person name="Johannesson H."/>
        </authorList>
    </citation>
    <scope>NUCLEOTIDE SEQUENCE</scope>
    <source>
        <strain evidence="2">CBS 955.72</strain>
    </source>
</reference>
<feature type="region of interest" description="Disordered" evidence="1">
    <location>
        <begin position="1114"/>
        <end position="1133"/>
    </location>
</feature>
<sequence>MAGCSFSQRLRTGTPAQVLQTLREAIETTGTAELTSQLLNAVKTGSIPPTVVSIYIPLSRDPKAILAALEQTHSTSILGFAIKHLAKVLRSESGFARTWIALGGTPGIVRLMRELSVANVDRLCRALGSTGSALAAKDMREQRMSALLDMLCQHDANNAVSISEPRPLRSSYKHLVSACTAKVSMRWEQTESWSERGRENLYHAHPKAYKQQALQACFSPEIKTLNLHGLPKPLMLDFGFLVDILVCIAKRDAKDLHVNPKDFINMLALPLMKRFKRRKRAVVSQDQVLGDQLWDLMDVCLERHPDFAEELNFKRGRLLWLAIICWDRVPTEERRLRLGAVVQSLMSLVPASQIPNLCDFPGVLGAVSRPRRYDLLTQILRLPGKYGIDIASPGSTDKAKLKDLKHINDLFPCELFKMLPVDQSLGLVDFLSEVRPDNAFLRPSEWGGLTITSHANHENLAQGGFPIPYCCLIGFLAPLDPRRFSPKLRNNIENVVEAEMAHAAQSREWMGRSTGAKSALFLCIASGSSELYSKTLAWARRFDKDFHVVRELYQCETLRTKEGLELLCGIPSKPRLAGKTVAMVREDIRAGNKIILQLLETAAAGLQEPFFEASVWSSVGSLASSVVAHRFRFINAFQSENGLSDEEVYDLVWKPTLGMLIEAEEFTLQEEHEELGFARLQGLLRCSVPKDTRTHVWKFLDGLAKARDELWQQERIKRRPPVSTLGSPWPKGLPAHFLCDLEFQDASPNLPYVLARAKAVVFGKPTILLSSPPEDQELRGAIEGFVDDYDACLKIFVDYHNNEITDRHARLVHAWNYATTYLTGDRMTTEEARIFWHRLASFNPKVCKSVPLEPPQPKLPGPVFPAVNGPAEPAEWHPNPTINMAKANVRELDFTCLDSMLTKAYSIGCSWPFQKQANRQKITVTVPAPPSFWDLHQYEQPLSGEAKDAFVAAGILSLNSKAGSDTLLMRPYPTVEDPRFPALYLADEFLENVEKSHLVHNGPLLAGLRRFRKRAPVELICQLTSSLLSRLRRAKMPNFSDRRLAIDLLKFLMTSERPILAWDVIRDMVINRQGDSSWSRHVFTIKFFSSLPAKDARLCFEDISSAIVEGLKMQAQNKRAPTPDGDASDKEDASSDIITKPAIKVTTVKLLAEVLRGSKFMDKMTVCRILGDILASAKHIDIRVAATQSLIEVFSTAGNDKLKSTVFEYLRVHVVPAAASLDEGRVMTEEDWVKVEMDSAVPDVDNTFDRPLLGLLLFPGTMTPKWKEKWTTELLGEVLELSIENNRKWMRLFLQANDLESLLRGKDLPAFPVDYGMLGTLFRDRSECIPAEVFHVLQELVMTNLSPPPNIAAVTRTVQKDPVLFNSNAGQHWLWLFHNRTSAVSLGADVATTLNKPTSSWALHRRPSGVTVASVQEFILSMAGALIVPSDSANFNRLVQALAVFPPGPRDLAASQANARPVIADIITRIDSFRTTPGWQADPCRSPRTLPNTFQLSLQLMRYPLKPTEVAVFAKDVAKAVDVLERRVRETGMPYHQDWEELKRAVLRNATFVPQDEFLRIAAALVKRVEGKEGARGLERPGLAEHLVVELVAELIREGGDPRDEGIVRWARDFLDKRLGGSEVEVLRELAGVTLGVIWAGVEAGRAAYRFWTKYEEKWVAALKARVEYDENNEDEASELDE</sequence>
<dbReference type="EMBL" id="JAUIQD010000007">
    <property type="protein sequence ID" value="KAK3344281.1"/>
    <property type="molecule type" value="Genomic_DNA"/>
</dbReference>